<dbReference type="RefSeq" id="WP_092865188.1">
    <property type="nucleotide sequence ID" value="NZ_FOQH01000014.1"/>
</dbReference>
<feature type="signal peptide" evidence="2">
    <location>
        <begin position="1"/>
        <end position="35"/>
    </location>
</feature>
<dbReference type="EMBL" id="FOQH01000014">
    <property type="protein sequence ID" value="SFJ12136.1"/>
    <property type="molecule type" value="Genomic_DNA"/>
</dbReference>
<organism evidence="3 4">
    <name type="scientific">Albimonas pacifica</name>
    <dbReference type="NCBI Taxonomy" id="1114924"/>
    <lineage>
        <taxon>Bacteria</taxon>
        <taxon>Pseudomonadati</taxon>
        <taxon>Pseudomonadota</taxon>
        <taxon>Alphaproteobacteria</taxon>
        <taxon>Rhodobacterales</taxon>
        <taxon>Paracoccaceae</taxon>
        <taxon>Albimonas</taxon>
    </lineage>
</organism>
<keyword evidence="4" id="KW-1185">Reference proteome</keyword>
<feature type="region of interest" description="Disordered" evidence="1">
    <location>
        <begin position="38"/>
        <end position="62"/>
    </location>
</feature>
<sequence>MTLHRPVPRRVRPALALAALVAAAPALLVPALAPAQPAQAPAEPPAAAPLAEDDGWLPEIPGLDEMTGAAREAIERLREELGPALRRMRDAVAMLDDYGAPEMLPNGDILIPRKEPSAELDPEAAPEAAPDAAPGARPEADGEGGEPPASIDL</sequence>
<dbReference type="STRING" id="1114924.SAMN05216258_11455"/>
<evidence type="ECO:0000256" key="1">
    <source>
        <dbReference type="SAM" id="MobiDB-lite"/>
    </source>
</evidence>
<dbReference type="AlphaFoldDB" id="A0A1I3NTR0"/>
<name>A0A1I3NTR0_9RHOB</name>
<dbReference type="Proteomes" id="UP000199377">
    <property type="component" value="Unassembled WGS sequence"/>
</dbReference>
<evidence type="ECO:0000313" key="4">
    <source>
        <dbReference type="Proteomes" id="UP000199377"/>
    </source>
</evidence>
<protein>
    <submittedName>
        <fullName evidence="3">Uncharacterized protein</fullName>
    </submittedName>
</protein>
<reference evidence="3 4" key="1">
    <citation type="submission" date="2016-10" db="EMBL/GenBank/DDBJ databases">
        <authorList>
            <person name="de Groot N.N."/>
        </authorList>
    </citation>
    <scope>NUCLEOTIDE SEQUENCE [LARGE SCALE GENOMIC DNA]</scope>
    <source>
        <strain evidence="3 4">CGMCC 1.11030</strain>
    </source>
</reference>
<feature type="compositionally biased region" description="Low complexity" evidence="1">
    <location>
        <begin position="125"/>
        <end position="137"/>
    </location>
</feature>
<feature type="chain" id="PRO_5011641505" evidence="2">
    <location>
        <begin position="36"/>
        <end position="153"/>
    </location>
</feature>
<keyword evidence="2" id="KW-0732">Signal</keyword>
<proteinExistence type="predicted"/>
<evidence type="ECO:0000313" key="3">
    <source>
        <dbReference type="EMBL" id="SFJ12136.1"/>
    </source>
</evidence>
<dbReference type="OrthoDB" id="7308154at2"/>
<feature type="region of interest" description="Disordered" evidence="1">
    <location>
        <begin position="105"/>
        <end position="153"/>
    </location>
</feature>
<gene>
    <name evidence="3" type="ORF">SAMN05216258_11455</name>
</gene>
<accession>A0A1I3NTR0</accession>
<evidence type="ECO:0000256" key="2">
    <source>
        <dbReference type="SAM" id="SignalP"/>
    </source>
</evidence>